<keyword evidence="9" id="KW-0249">Electron transport</keyword>
<keyword evidence="10" id="KW-0408">Iron</keyword>
<proteinExistence type="inferred from homology"/>
<dbReference type="GO" id="GO:0046872">
    <property type="term" value="F:metal ion binding"/>
    <property type="evidence" value="ECO:0007669"/>
    <property type="project" value="UniProtKB-KW"/>
</dbReference>
<dbReference type="InterPro" id="IPR036280">
    <property type="entry name" value="Multihaem_cyt_sf"/>
</dbReference>
<keyword evidence="14" id="KW-1185">Reference proteome</keyword>
<feature type="signal peptide" evidence="12">
    <location>
        <begin position="1"/>
        <end position="23"/>
    </location>
</feature>
<evidence type="ECO:0000256" key="3">
    <source>
        <dbReference type="ARBA" id="ARBA00013773"/>
    </source>
</evidence>
<evidence type="ECO:0000256" key="6">
    <source>
        <dbReference type="ARBA" id="ARBA00022723"/>
    </source>
</evidence>
<evidence type="ECO:0000256" key="1">
    <source>
        <dbReference type="ARBA" id="ARBA00004418"/>
    </source>
</evidence>
<dbReference type="Pfam" id="PF03892">
    <property type="entry name" value="NapB"/>
    <property type="match status" value="1"/>
</dbReference>
<evidence type="ECO:0000256" key="7">
    <source>
        <dbReference type="ARBA" id="ARBA00022729"/>
    </source>
</evidence>
<keyword evidence="5" id="KW-0349">Heme</keyword>
<dbReference type="RefSeq" id="WP_097000981.1">
    <property type="nucleotide sequence ID" value="NZ_OBEI01000010.1"/>
</dbReference>
<evidence type="ECO:0000256" key="10">
    <source>
        <dbReference type="ARBA" id="ARBA00023004"/>
    </source>
</evidence>
<reference evidence="14" key="1">
    <citation type="submission" date="2017-09" db="EMBL/GenBank/DDBJ databases">
        <authorList>
            <person name="Varghese N."/>
            <person name="Submissions S."/>
        </authorList>
    </citation>
    <scope>NUCLEOTIDE SEQUENCE [LARGE SCALE GENOMIC DNA]</scope>
    <source>
        <strain evidence="14">DSM 15103</strain>
    </source>
</reference>
<sequence>MLKKKWKLLMAIPAMGISISLIGCQPGGTAAKGKAISSEELSYRKAPLTVNTAPPPVEFPKAPPGQSKRFQRAYENAPPMIPHSVEGLLPITQKNNACLGCHDPKVAKSVGATPVSPTHFIDFFQLIKGKVVKLNKLDPARWNCVQCHAPQANAKPLVQNTFRPDYRNPETKKKTILNKNVFEGVY</sequence>
<name>A0A285NLG0_9AQUI</name>
<dbReference type="GO" id="GO:0042597">
    <property type="term" value="C:periplasmic space"/>
    <property type="evidence" value="ECO:0007669"/>
    <property type="project" value="UniProtKB-SubCell"/>
</dbReference>
<dbReference type="PANTHER" id="PTHR38604:SF1">
    <property type="entry name" value="PERIPLASMIC NITRATE REDUCTASE, ELECTRON TRANSFER SUBUNIT"/>
    <property type="match status" value="1"/>
</dbReference>
<keyword evidence="6" id="KW-0479">Metal-binding</keyword>
<evidence type="ECO:0000256" key="12">
    <source>
        <dbReference type="SAM" id="SignalP"/>
    </source>
</evidence>
<evidence type="ECO:0000313" key="14">
    <source>
        <dbReference type="Proteomes" id="UP000219036"/>
    </source>
</evidence>
<evidence type="ECO:0000256" key="11">
    <source>
        <dbReference type="ARBA" id="ARBA00031832"/>
    </source>
</evidence>
<dbReference type="EMBL" id="OBEI01000010">
    <property type="protein sequence ID" value="SNZ10332.1"/>
    <property type="molecule type" value="Genomic_DNA"/>
</dbReference>
<dbReference type="AlphaFoldDB" id="A0A285NLG0"/>
<dbReference type="OrthoDB" id="13290at2"/>
<dbReference type="GO" id="GO:0009061">
    <property type="term" value="P:anaerobic respiration"/>
    <property type="evidence" value="ECO:0007669"/>
    <property type="project" value="InterPro"/>
</dbReference>
<comment type="similarity">
    <text evidence="2">Belongs to the NapB family.</text>
</comment>
<evidence type="ECO:0000256" key="2">
    <source>
        <dbReference type="ARBA" id="ARBA00007368"/>
    </source>
</evidence>
<dbReference type="InterPro" id="IPR005591">
    <property type="entry name" value="NapB"/>
</dbReference>
<keyword evidence="8" id="KW-0574">Periplasm</keyword>
<dbReference type="PROSITE" id="PS51257">
    <property type="entry name" value="PROKAR_LIPOPROTEIN"/>
    <property type="match status" value="1"/>
</dbReference>
<dbReference type="PANTHER" id="PTHR38604">
    <property type="entry name" value="PERIPLASMIC NITRATE REDUCTASE, ELECTRON TRANSFER SUBUNIT"/>
    <property type="match status" value="1"/>
</dbReference>
<comment type="subcellular location">
    <subcellularLocation>
        <location evidence="1">Periplasm</location>
    </subcellularLocation>
</comment>
<dbReference type="SUPFAM" id="SSF48695">
    <property type="entry name" value="Multiheme cytochromes"/>
    <property type="match status" value="1"/>
</dbReference>
<evidence type="ECO:0000256" key="5">
    <source>
        <dbReference type="ARBA" id="ARBA00022617"/>
    </source>
</evidence>
<evidence type="ECO:0000256" key="4">
    <source>
        <dbReference type="ARBA" id="ARBA00022448"/>
    </source>
</evidence>
<dbReference type="Gene3D" id="1.10.1130.10">
    <property type="entry name" value="Flavocytochrome C3, Chain A"/>
    <property type="match status" value="1"/>
</dbReference>
<evidence type="ECO:0000256" key="9">
    <source>
        <dbReference type="ARBA" id="ARBA00022982"/>
    </source>
</evidence>
<evidence type="ECO:0000313" key="13">
    <source>
        <dbReference type="EMBL" id="SNZ10332.1"/>
    </source>
</evidence>
<dbReference type="Proteomes" id="UP000219036">
    <property type="component" value="Unassembled WGS sequence"/>
</dbReference>
<gene>
    <name evidence="13" type="ORF">SAMN06265182_1826</name>
</gene>
<protein>
    <recommendedName>
        <fullName evidence="3">Periplasmic nitrate reductase, electron transfer subunit</fullName>
    </recommendedName>
    <alternativeName>
        <fullName evidence="11">Diheme cytochrome c NapB</fullName>
    </alternativeName>
</protein>
<evidence type="ECO:0000256" key="8">
    <source>
        <dbReference type="ARBA" id="ARBA00022764"/>
    </source>
</evidence>
<feature type="chain" id="PRO_5013375343" description="Periplasmic nitrate reductase, electron transfer subunit" evidence="12">
    <location>
        <begin position="24"/>
        <end position="186"/>
    </location>
</feature>
<accession>A0A285NLG0</accession>
<organism evidence="13 14">
    <name type="scientific">Persephonella hydrogeniphila</name>
    <dbReference type="NCBI Taxonomy" id="198703"/>
    <lineage>
        <taxon>Bacteria</taxon>
        <taxon>Pseudomonadati</taxon>
        <taxon>Aquificota</taxon>
        <taxon>Aquificia</taxon>
        <taxon>Aquificales</taxon>
        <taxon>Hydrogenothermaceae</taxon>
        <taxon>Persephonella</taxon>
    </lineage>
</organism>
<keyword evidence="7 12" id="KW-0732">Signal</keyword>
<keyword evidence="4" id="KW-0813">Transport</keyword>